<organism evidence="6 7">
    <name type="scientific">Kocuria soli</name>
    <dbReference type="NCBI Taxonomy" id="2485125"/>
    <lineage>
        <taxon>Bacteria</taxon>
        <taxon>Bacillati</taxon>
        <taxon>Actinomycetota</taxon>
        <taxon>Actinomycetes</taxon>
        <taxon>Micrococcales</taxon>
        <taxon>Micrococcaceae</taxon>
        <taxon>Kocuria</taxon>
    </lineage>
</organism>
<accession>A0A3N4A9F7</accession>
<keyword evidence="2 4" id="KW-0238">DNA-binding</keyword>
<gene>
    <name evidence="6" type="ORF">EDL96_11125</name>
</gene>
<dbReference type="GO" id="GO:0000976">
    <property type="term" value="F:transcription cis-regulatory region binding"/>
    <property type="evidence" value="ECO:0007669"/>
    <property type="project" value="TreeGrafter"/>
</dbReference>
<evidence type="ECO:0000313" key="7">
    <source>
        <dbReference type="Proteomes" id="UP000270616"/>
    </source>
</evidence>
<protein>
    <submittedName>
        <fullName evidence="6">TetR/AcrR family transcriptional regulator</fullName>
    </submittedName>
</protein>
<proteinExistence type="predicted"/>
<dbReference type="InterPro" id="IPR009057">
    <property type="entry name" value="Homeodomain-like_sf"/>
</dbReference>
<dbReference type="InterPro" id="IPR050109">
    <property type="entry name" value="HTH-type_TetR-like_transc_reg"/>
</dbReference>
<dbReference type="Gene3D" id="1.10.357.10">
    <property type="entry name" value="Tetracycline Repressor, domain 2"/>
    <property type="match status" value="1"/>
</dbReference>
<dbReference type="Pfam" id="PF00440">
    <property type="entry name" value="TetR_N"/>
    <property type="match status" value="1"/>
</dbReference>
<dbReference type="PANTHER" id="PTHR30055">
    <property type="entry name" value="HTH-TYPE TRANSCRIPTIONAL REGULATOR RUTR"/>
    <property type="match status" value="1"/>
</dbReference>
<keyword evidence="1" id="KW-0805">Transcription regulation</keyword>
<feature type="domain" description="HTH tetR-type" evidence="5">
    <location>
        <begin position="30"/>
        <end position="90"/>
    </location>
</feature>
<name>A0A3N4A9F7_9MICC</name>
<dbReference type="Proteomes" id="UP000270616">
    <property type="component" value="Unassembled WGS sequence"/>
</dbReference>
<evidence type="ECO:0000256" key="1">
    <source>
        <dbReference type="ARBA" id="ARBA00023015"/>
    </source>
</evidence>
<keyword evidence="3" id="KW-0804">Transcription</keyword>
<dbReference type="PROSITE" id="PS01081">
    <property type="entry name" value="HTH_TETR_1"/>
    <property type="match status" value="1"/>
</dbReference>
<evidence type="ECO:0000259" key="5">
    <source>
        <dbReference type="PROSITE" id="PS50977"/>
    </source>
</evidence>
<dbReference type="PANTHER" id="PTHR30055:SF234">
    <property type="entry name" value="HTH-TYPE TRANSCRIPTIONAL REGULATOR BETI"/>
    <property type="match status" value="1"/>
</dbReference>
<keyword evidence="7" id="KW-1185">Reference proteome</keyword>
<dbReference type="SUPFAM" id="SSF46689">
    <property type="entry name" value="Homeodomain-like"/>
    <property type="match status" value="1"/>
</dbReference>
<sequence length="218" mass="24511">MSVCELFHTRYVGLMTAQTTAVPGPVSRAEETRQRFVDAAVTLFREHGYGATSMSQVAAAAGASRANLYLYFHSKPEIVLEWMPTLRPELDQIYLELDTLGDHSPSSCRAWLDRLVALWRVHPTELDAVEQATSEDSDVHRHRVELCRRTADGFHTVHRTREGSPLPPDVRATRRAHLVVLILSTERCISSIVLHDAVPEEEAFLDALAHQWSGFLTN</sequence>
<dbReference type="InterPro" id="IPR001647">
    <property type="entry name" value="HTH_TetR"/>
</dbReference>
<dbReference type="AlphaFoldDB" id="A0A3N4A9F7"/>
<dbReference type="GO" id="GO:0003700">
    <property type="term" value="F:DNA-binding transcription factor activity"/>
    <property type="evidence" value="ECO:0007669"/>
    <property type="project" value="TreeGrafter"/>
</dbReference>
<evidence type="ECO:0000256" key="4">
    <source>
        <dbReference type="PROSITE-ProRule" id="PRU00335"/>
    </source>
</evidence>
<evidence type="ECO:0000256" key="2">
    <source>
        <dbReference type="ARBA" id="ARBA00023125"/>
    </source>
</evidence>
<dbReference type="EMBL" id="RKMF01000014">
    <property type="protein sequence ID" value="ROZ62230.1"/>
    <property type="molecule type" value="Genomic_DNA"/>
</dbReference>
<dbReference type="InterPro" id="IPR023772">
    <property type="entry name" value="DNA-bd_HTH_TetR-type_CS"/>
</dbReference>
<dbReference type="PROSITE" id="PS50977">
    <property type="entry name" value="HTH_TETR_2"/>
    <property type="match status" value="1"/>
</dbReference>
<dbReference type="Gene3D" id="1.10.10.60">
    <property type="entry name" value="Homeodomain-like"/>
    <property type="match status" value="1"/>
</dbReference>
<dbReference type="PRINTS" id="PR00455">
    <property type="entry name" value="HTHTETR"/>
</dbReference>
<feature type="DNA-binding region" description="H-T-H motif" evidence="4">
    <location>
        <begin position="53"/>
        <end position="72"/>
    </location>
</feature>
<comment type="caution">
    <text evidence="6">The sequence shown here is derived from an EMBL/GenBank/DDBJ whole genome shotgun (WGS) entry which is preliminary data.</text>
</comment>
<evidence type="ECO:0000256" key="3">
    <source>
        <dbReference type="ARBA" id="ARBA00023163"/>
    </source>
</evidence>
<evidence type="ECO:0000313" key="6">
    <source>
        <dbReference type="EMBL" id="ROZ62230.1"/>
    </source>
</evidence>
<reference evidence="6 7" key="1">
    <citation type="submission" date="2018-10" db="EMBL/GenBank/DDBJ databases">
        <title>Kocuria sp. M5W7-7, whole genome shotgun sequence.</title>
        <authorList>
            <person name="Tuo L."/>
        </authorList>
    </citation>
    <scope>NUCLEOTIDE SEQUENCE [LARGE SCALE GENOMIC DNA]</scope>
    <source>
        <strain evidence="6 7">M5W7-7</strain>
    </source>
</reference>